<evidence type="ECO:0000256" key="2">
    <source>
        <dbReference type="ARBA" id="ARBA00023125"/>
    </source>
</evidence>
<dbReference type="PANTHER" id="PTHR30146:SF109">
    <property type="entry name" value="HTH-TYPE TRANSCRIPTIONAL REGULATOR GALS"/>
    <property type="match status" value="1"/>
</dbReference>
<dbReference type="InterPro" id="IPR028082">
    <property type="entry name" value="Peripla_BP_I"/>
</dbReference>
<dbReference type="GO" id="GO:0003700">
    <property type="term" value="F:DNA-binding transcription factor activity"/>
    <property type="evidence" value="ECO:0007669"/>
    <property type="project" value="TreeGrafter"/>
</dbReference>
<dbReference type="Gene3D" id="1.10.260.40">
    <property type="entry name" value="lambda repressor-like DNA-binding domains"/>
    <property type="match status" value="1"/>
</dbReference>
<reference evidence="5 6" key="1">
    <citation type="submission" date="2019-07" db="EMBL/GenBank/DDBJ databases">
        <authorList>
            <person name="Hibberd C M."/>
            <person name="Gehrig L. J."/>
            <person name="Chang H.-W."/>
            <person name="Venkatesh S."/>
        </authorList>
    </citation>
    <scope>NUCLEOTIDE SEQUENCE [LARGE SCALE GENOMIC DNA]</scope>
    <source>
        <strain evidence="5">Blautia_luti_SSTS_Bg7063</strain>
    </source>
</reference>
<dbReference type="Proteomes" id="UP000408482">
    <property type="component" value="Unassembled WGS sequence"/>
</dbReference>
<organism evidence="5 6">
    <name type="scientific">Blautia luti</name>
    <dbReference type="NCBI Taxonomy" id="89014"/>
    <lineage>
        <taxon>Bacteria</taxon>
        <taxon>Bacillati</taxon>
        <taxon>Bacillota</taxon>
        <taxon>Clostridia</taxon>
        <taxon>Lachnospirales</taxon>
        <taxon>Lachnospiraceae</taxon>
        <taxon>Blautia</taxon>
    </lineage>
</organism>
<keyword evidence="3" id="KW-0804">Transcription</keyword>
<accession>A0A564VXL3</accession>
<dbReference type="Gene3D" id="3.40.190.10">
    <property type="entry name" value="Periplasmic binding protein-like II"/>
    <property type="match status" value="2"/>
</dbReference>
<protein>
    <submittedName>
        <fullName evidence="5">Catabolite control protein A</fullName>
    </submittedName>
</protein>
<dbReference type="InterPro" id="IPR000843">
    <property type="entry name" value="HTH_LacI"/>
</dbReference>
<feature type="domain" description="HTH lacI-type" evidence="4">
    <location>
        <begin position="2"/>
        <end position="56"/>
    </location>
</feature>
<evidence type="ECO:0000256" key="3">
    <source>
        <dbReference type="ARBA" id="ARBA00023163"/>
    </source>
</evidence>
<proteinExistence type="predicted"/>
<evidence type="ECO:0000313" key="5">
    <source>
        <dbReference type="EMBL" id="VUX36482.1"/>
    </source>
</evidence>
<dbReference type="PROSITE" id="PS00356">
    <property type="entry name" value="HTH_LACI_1"/>
    <property type="match status" value="1"/>
</dbReference>
<dbReference type="RefSeq" id="WP_144093597.1">
    <property type="nucleotide sequence ID" value="NZ_CABHMX010000031.1"/>
</dbReference>
<keyword evidence="6" id="KW-1185">Reference proteome</keyword>
<dbReference type="SUPFAM" id="SSF47413">
    <property type="entry name" value="lambda repressor-like DNA-binding domains"/>
    <property type="match status" value="1"/>
</dbReference>
<keyword evidence="1" id="KW-0805">Transcription regulation</keyword>
<dbReference type="InterPro" id="IPR006059">
    <property type="entry name" value="SBP"/>
</dbReference>
<keyword evidence="2" id="KW-0238">DNA-binding</keyword>
<evidence type="ECO:0000313" key="6">
    <source>
        <dbReference type="Proteomes" id="UP000408482"/>
    </source>
</evidence>
<evidence type="ECO:0000256" key="1">
    <source>
        <dbReference type="ARBA" id="ARBA00023015"/>
    </source>
</evidence>
<dbReference type="InterPro" id="IPR001761">
    <property type="entry name" value="Peripla_BP/Lac1_sug-bd_dom"/>
</dbReference>
<dbReference type="Pfam" id="PF00532">
    <property type="entry name" value="Peripla_BP_1"/>
    <property type="match status" value="1"/>
</dbReference>
<dbReference type="SUPFAM" id="SSF53850">
    <property type="entry name" value="Periplasmic binding protein-like II"/>
    <property type="match status" value="1"/>
</dbReference>
<evidence type="ECO:0000259" key="4">
    <source>
        <dbReference type="PROSITE" id="PS50932"/>
    </source>
</evidence>
<gene>
    <name evidence="5" type="primary">ccpA_6</name>
    <name evidence="5" type="ORF">RSSSTS7063_03027</name>
</gene>
<name>A0A564VXL3_9FIRM</name>
<dbReference type="PROSITE" id="PS50932">
    <property type="entry name" value="HTH_LACI_2"/>
    <property type="match status" value="1"/>
</dbReference>
<dbReference type="SUPFAM" id="SSF53822">
    <property type="entry name" value="Periplasmic binding protein-like I"/>
    <property type="match status" value="1"/>
</dbReference>
<dbReference type="CDD" id="cd01392">
    <property type="entry name" value="HTH_LacI"/>
    <property type="match status" value="1"/>
</dbReference>
<dbReference type="Gene3D" id="3.40.50.2300">
    <property type="match status" value="2"/>
</dbReference>
<dbReference type="AlphaFoldDB" id="A0A564VXL3"/>
<dbReference type="Pfam" id="PF01547">
    <property type="entry name" value="SBP_bac_1"/>
    <property type="match status" value="1"/>
</dbReference>
<dbReference type="SMART" id="SM00354">
    <property type="entry name" value="HTH_LACI"/>
    <property type="match status" value="1"/>
</dbReference>
<dbReference type="GO" id="GO:0000976">
    <property type="term" value="F:transcription cis-regulatory region binding"/>
    <property type="evidence" value="ECO:0007669"/>
    <property type="project" value="TreeGrafter"/>
</dbReference>
<sequence length="767" mass="87737">MITLKDVAREAGVSIATVSCALSGKKAVRPETYTKIMDAVEKLKYIPNYSARNLKKKASNMVSVLLPGMRSQFYSGLFDGISSYLQSHGYSINIAFSNDSVDVECTKIDEFITQNSAGLIIVTTQPGNTAFFQNHIMDYQIPAVFVEREPDSVFCNYVGFRHYDTFYSITKQVLKQGYRDISIVCGPLEFSSERNYVRAFRDAMETQGEDLAPEKICATNFTREDAFSSFMKIFSRKPPEVLLSTNREITYGIQTAMEYCGLRTPEDIVLISCSEESWININQNDGVIKISRNSTVLGEQAARILLQNIHNPRLYEQTIQEIDFSEKDIRLVSLPEKEKQQKQSFRISCKEKIRFLAVDNPTIQALQLLTGHFEAETGIQVEFHCVPQNQLLSMISESCATLTQTYDFYTYDVPWLEYMVQNMCLADISSFIESDSFRKDQFFQSGFRNCQLNGRYFGIPVSGGTQLLFYRKDLFENRELQAEYQKRSLISLRTPRTWKEFNDVAAFFTRKENPASPTEYGASFAGAIDEELAPEILIRLWACGGKLWDNYHRPTFHTKENRMAFESILHTLDYIPEKDMNRSITQTVDDFCTGRTAMLITYSEFAHGINRRVKENVSGRIASGMVPGKAPASVGWNLGLNPFSSHREAVCRFFSWLCNSDTSLYLTILNGASTVVTPYRNSELLKLHPWLVSTEESLQYAKRRNSPYRKNRLIIPVEQIEKIMCQALRKTYQGDTSVEEALKAAQEEADHLFSMYGYPTIHEIFRR</sequence>
<dbReference type="PANTHER" id="PTHR30146">
    <property type="entry name" value="LACI-RELATED TRANSCRIPTIONAL REPRESSOR"/>
    <property type="match status" value="1"/>
</dbReference>
<dbReference type="CDD" id="cd06267">
    <property type="entry name" value="PBP1_LacI_sugar_binding-like"/>
    <property type="match status" value="1"/>
</dbReference>
<dbReference type="InterPro" id="IPR010982">
    <property type="entry name" value="Lambda_DNA-bd_dom_sf"/>
</dbReference>
<dbReference type="EMBL" id="CABHNW010000063">
    <property type="protein sequence ID" value="VUX36482.1"/>
    <property type="molecule type" value="Genomic_DNA"/>
</dbReference>
<dbReference type="Pfam" id="PF00356">
    <property type="entry name" value="LacI"/>
    <property type="match status" value="1"/>
</dbReference>